<dbReference type="InParanoid" id="A0A4V2SNE0"/>
<dbReference type="GO" id="GO:0033194">
    <property type="term" value="P:response to hydroperoxide"/>
    <property type="evidence" value="ECO:0007669"/>
    <property type="project" value="TreeGrafter"/>
</dbReference>
<comment type="caution">
    <text evidence="2">The sequence shown here is derived from an EMBL/GenBank/DDBJ whole genome shotgun (WGS) entry which is preliminary data.</text>
</comment>
<name>A0A4V2SNE0_RHOSA</name>
<accession>A0A4V2SNE0</accession>
<dbReference type="PANTHER" id="PTHR30283:SF4">
    <property type="entry name" value="PEROXIDE STRESS RESISTANCE PROTEIN YAAA"/>
    <property type="match status" value="1"/>
</dbReference>
<proteinExistence type="inferred from homology"/>
<dbReference type="InterPro" id="IPR005583">
    <property type="entry name" value="YaaA"/>
</dbReference>
<dbReference type="Proteomes" id="UP000295399">
    <property type="component" value="Unassembled WGS sequence"/>
</dbReference>
<dbReference type="Pfam" id="PF03883">
    <property type="entry name" value="H2O2_YaaD"/>
    <property type="match status" value="1"/>
</dbReference>
<evidence type="ECO:0000313" key="2">
    <source>
        <dbReference type="EMBL" id="TCP30786.1"/>
    </source>
</evidence>
<dbReference type="FunCoup" id="A0A4V2SNE0">
    <property type="interactions" value="69"/>
</dbReference>
<dbReference type="AlphaFoldDB" id="A0A4V2SNE0"/>
<keyword evidence="3" id="KW-1185">Reference proteome</keyword>
<dbReference type="EMBL" id="SLXO01000013">
    <property type="protein sequence ID" value="TCP30786.1"/>
    <property type="molecule type" value="Genomic_DNA"/>
</dbReference>
<sequence length="259" mass="28721">MLSVLSPAKRLDFETPPVVDRHSQPAFLDAAQTLAHEAAKLKPEEIQGLMGVSDQIAELNARRFQAFSPPFDLANAKQAVFAFQGDVYQGLDAASLSADDLGFAQDHVRILSGLYGLLRPLDLMQPYRLEMGTKFRNPRGTDLYAFWRDTLAPALAAEAACDVLVNLASKEYFSAVDTQALAARGVEVVTPAFYEMRDGRPKIISFHAKKARGAMVRFQVENRIDRVDGLKDFDRDGYTYRDDLSDAATLVFTRPDSRG</sequence>
<gene>
    <name evidence="2" type="ORF">EV659_11339</name>
</gene>
<dbReference type="NCBIfam" id="NF002542">
    <property type="entry name" value="PRK02101.1-3"/>
    <property type="match status" value="1"/>
</dbReference>
<dbReference type="PANTHER" id="PTHR30283">
    <property type="entry name" value="PEROXIDE STRESS RESPONSE PROTEIN YAAA"/>
    <property type="match status" value="1"/>
</dbReference>
<organism evidence="2 3">
    <name type="scientific">Rhodothalassium salexigens DSM 2132</name>
    <dbReference type="NCBI Taxonomy" id="1188247"/>
    <lineage>
        <taxon>Bacteria</taxon>
        <taxon>Pseudomonadati</taxon>
        <taxon>Pseudomonadota</taxon>
        <taxon>Alphaproteobacteria</taxon>
        <taxon>Rhodothalassiales</taxon>
        <taxon>Rhodothalassiaceae</taxon>
        <taxon>Rhodothalassium</taxon>
    </lineage>
</organism>
<dbReference type="RefSeq" id="WP_132709416.1">
    <property type="nucleotide sequence ID" value="NZ_JACIGF010000013.1"/>
</dbReference>
<evidence type="ECO:0000313" key="3">
    <source>
        <dbReference type="Proteomes" id="UP000295399"/>
    </source>
</evidence>
<comment type="similarity">
    <text evidence="1">Belongs to the UPF0246 family.</text>
</comment>
<evidence type="ECO:0000256" key="1">
    <source>
        <dbReference type="HAMAP-Rule" id="MF_00652"/>
    </source>
</evidence>
<reference evidence="2 3" key="1">
    <citation type="submission" date="2019-03" db="EMBL/GenBank/DDBJ databases">
        <title>Genomic Encyclopedia of Type Strains, Phase IV (KMG-IV): sequencing the most valuable type-strain genomes for metagenomic binning, comparative biology and taxonomic classification.</title>
        <authorList>
            <person name="Goeker M."/>
        </authorList>
    </citation>
    <scope>NUCLEOTIDE SEQUENCE [LARGE SCALE GENOMIC DNA]</scope>
    <source>
        <strain evidence="2 3">DSM 2132</strain>
    </source>
</reference>
<protein>
    <recommendedName>
        <fullName evidence="1">UPF0246 protein EV659_11339</fullName>
    </recommendedName>
</protein>
<dbReference type="OrthoDB" id="9777133at2"/>
<dbReference type="GO" id="GO:0005829">
    <property type="term" value="C:cytosol"/>
    <property type="evidence" value="ECO:0007669"/>
    <property type="project" value="TreeGrafter"/>
</dbReference>
<dbReference type="HAMAP" id="MF_00652">
    <property type="entry name" value="UPF0246"/>
    <property type="match status" value="1"/>
</dbReference>